<dbReference type="InterPro" id="IPR012867">
    <property type="entry name" value="DUF1648"/>
</dbReference>
<accession>A0A9D1VNT8</accession>
<keyword evidence="1" id="KW-1133">Transmembrane helix</keyword>
<evidence type="ECO:0000259" key="2">
    <source>
        <dbReference type="Pfam" id="PF07853"/>
    </source>
</evidence>
<feature type="transmembrane region" description="Helical" evidence="1">
    <location>
        <begin position="86"/>
        <end position="108"/>
    </location>
</feature>
<feature type="domain" description="DUF1648" evidence="2">
    <location>
        <begin position="11"/>
        <end position="56"/>
    </location>
</feature>
<feature type="transmembrane region" description="Helical" evidence="1">
    <location>
        <begin position="47"/>
        <end position="65"/>
    </location>
</feature>
<proteinExistence type="predicted"/>
<dbReference type="Pfam" id="PF07853">
    <property type="entry name" value="DUF1648"/>
    <property type="match status" value="1"/>
</dbReference>
<reference evidence="3" key="1">
    <citation type="journal article" date="2021" name="PeerJ">
        <title>Extensive microbial diversity within the chicken gut microbiome revealed by metagenomics and culture.</title>
        <authorList>
            <person name="Gilroy R."/>
            <person name="Ravi A."/>
            <person name="Getino M."/>
            <person name="Pursley I."/>
            <person name="Horton D.L."/>
            <person name="Alikhan N.F."/>
            <person name="Baker D."/>
            <person name="Gharbi K."/>
            <person name="Hall N."/>
            <person name="Watson M."/>
            <person name="Adriaenssens E.M."/>
            <person name="Foster-Nyarko E."/>
            <person name="Jarju S."/>
            <person name="Secka A."/>
            <person name="Antonio M."/>
            <person name="Oren A."/>
            <person name="Chaudhuri R.R."/>
            <person name="La Ragione R."/>
            <person name="Hildebrand F."/>
            <person name="Pallen M.J."/>
        </authorList>
    </citation>
    <scope>NUCLEOTIDE SEQUENCE</scope>
    <source>
        <strain evidence="3">ChiHjej12B11-1927</strain>
    </source>
</reference>
<keyword evidence="1" id="KW-0472">Membrane</keyword>
<evidence type="ECO:0000313" key="4">
    <source>
        <dbReference type="Proteomes" id="UP000824230"/>
    </source>
</evidence>
<reference evidence="3" key="2">
    <citation type="submission" date="2021-04" db="EMBL/GenBank/DDBJ databases">
        <authorList>
            <person name="Gilroy R."/>
        </authorList>
    </citation>
    <scope>NUCLEOTIDE SEQUENCE</scope>
    <source>
        <strain evidence="3">ChiHjej12B11-1927</strain>
    </source>
</reference>
<evidence type="ECO:0000313" key="3">
    <source>
        <dbReference type="EMBL" id="HIX38712.1"/>
    </source>
</evidence>
<evidence type="ECO:0000256" key="1">
    <source>
        <dbReference type="SAM" id="Phobius"/>
    </source>
</evidence>
<keyword evidence="1" id="KW-0812">Transmembrane</keyword>
<protein>
    <submittedName>
        <fullName evidence="3">DUF1648 domain-containing protein</fullName>
    </submittedName>
</protein>
<name>A0A9D1VNT8_9FIRM</name>
<dbReference type="AlphaFoldDB" id="A0A9D1VNT8"/>
<gene>
    <name evidence="3" type="ORF">H9738_12735</name>
</gene>
<feature type="transmembrane region" description="Helical" evidence="1">
    <location>
        <begin position="9"/>
        <end position="27"/>
    </location>
</feature>
<comment type="caution">
    <text evidence="3">The sequence shown here is derived from an EMBL/GenBank/DDBJ whole genome shotgun (WGS) entry which is preliminary data.</text>
</comment>
<dbReference type="Proteomes" id="UP000824230">
    <property type="component" value="Unassembled WGS sequence"/>
</dbReference>
<dbReference type="EMBL" id="DXFG01000290">
    <property type="protein sequence ID" value="HIX38712.1"/>
    <property type="molecule type" value="Genomic_DNA"/>
</dbReference>
<sequence>MLFFNNKRSWILCGITFLAAGAVFPFLPKQIPVHWSSGMADGFAEKWAVFLFPALQAGILLISQIPGVKQWCLANKTGMEGNESQYYFRIFFIIFLLAFVEGLSIWYVF</sequence>
<organism evidence="3 4">
    <name type="scientific">Candidatus Blautia pullistercoris</name>
    <dbReference type="NCBI Taxonomy" id="2838499"/>
    <lineage>
        <taxon>Bacteria</taxon>
        <taxon>Bacillati</taxon>
        <taxon>Bacillota</taxon>
        <taxon>Clostridia</taxon>
        <taxon>Lachnospirales</taxon>
        <taxon>Lachnospiraceae</taxon>
        <taxon>Blautia</taxon>
    </lineage>
</organism>